<evidence type="ECO:0000256" key="5">
    <source>
        <dbReference type="ARBA" id="ARBA00022833"/>
    </source>
</evidence>
<feature type="domain" description="C2H2-type" evidence="9">
    <location>
        <begin position="272"/>
        <end position="299"/>
    </location>
</feature>
<keyword evidence="6" id="KW-0539">Nucleus</keyword>
<feature type="region of interest" description="Disordered" evidence="8">
    <location>
        <begin position="1"/>
        <end position="110"/>
    </location>
</feature>
<dbReference type="InterPro" id="IPR036236">
    <property type="entry name" value="Znf_C2H2_sf"/>
</dbReference>
<dbReference type="Pfam" id="PF00096">
    <property type="entry name" value="zf-C2H2"/>
    <property type="match status" value="4"/>
</dbReference>
<dbReference type="Proteomes" id="UP001642409">
    <property type="component" value="Unassembled WGS sequence"/>
</dbReference>
<evidence type="ECO:0000313" key="12">
    <source>
        <dbReference type="EMBL" id="CAL6019891.1"/>
    </source>
</evidence>
<organism evidence="11">
    <name type="scientific">Hexamita inflata</name>
    <dbReference type="NCBI Taxonomy" id="28002"/>
    <lineage>
        <taxon>Eukaryota</taxon>
        <taxon>Metamonada</taxon>
        <taxon>Diplomonadida</taxon>
        <taxon>Hexamitidae</taxon>
        <taxon>Hexamitinae</taxon>
        <taxon>Hexamita</taxon>
    </lineage>
</organism>
<name>A0AA86RX26_9EUKA</name>
<reference evidence="12 14" key="2">
    <citation type="submission" date="2024-07" db="EMBL/GenBank/DDBJ databases">
        <authorList>
            <person name="Akdeniz Z."/>
        </authorList>
    </citation>
    <scope>NUCLEOTIDE SEQUENCE [LARGE SCALE GENOMIC DNA]</scope>
</reference>
<evidence type="ECO:0000313" key="14">
    <source>
        <dbReference type="Proteomes" id="UP001642409"/>
    </source>
</evidence>
<evidence type="ECO:0000313" key="10">
    <source>
        <dbReference type="EMBL" id="CAI9934906.1"/>
    </source>
</evidence>
<dbReference type="EMBL" id="CAXDID020000291">
    <property type="protein sequence ID" value="CAL6071598.1"/>
    <property type="molecule type" value="Genomic_DNA"/>
</dbReference>
<dbReference type="GO" id="GO:0000981">
    <property type="term" value="F:DNA-binding transcription factor activity, RNA polymerase II-specific"/>
    <property type="evidence" value="ECO:0007669"/>
    <property type="project" value="TreeGrafter"/>
</dbReference>
<gene>
    <name evidence="10" type="ORF">HINF_LOCUS22551</name>
    <name evidence="12" type="ORF">HINF_LOCUS27165</name>
    <name evidence="13" type="ORF">HINF_LOCUS55221</name>
    <name evidence="11" type="ORF">HINF_LOCUS61795</name>
</gene>
<comment type="subcellular location">
    <subcellularLocation>
        <location evidence="1">Nucleus</location>
    </subcellularLocation>
</comment>
<keyword evidence="2" id="KW-0479">Metal-binding</keyword>
<dbReference type="GO" id="GO:0008270">
    <property type="term" value="F:zinc ion binding"/>
    <property type="evidence" value="ECO:0007669"/>
    <property type="project" value="UniProtKB-KW"/>
</dbReference>
<evidence type="ECO:0000256" key="4">
    <source>
        <dbReference type="ARBA" id="ARBA00022771"/>
    </source>
</evidence>
<dbReference type="EMBL" id="CATOUU010000590">
    <property type="protein sequence ID" value="CAI9934906.1"/>
    <property type="molecule type" value="Genomic_DNA"/>
</dbReference>
<dbReference type="PROSITE" id="PS00028">
    <property type="entry name" value="ZINC_FINGER_C2H2_1"/>
    <property type="match status" value="5"/>
</dbReference>
<reference evidence="11" key="1">
    <citation type="submission" date="2023-06" db="EMBL/GenBank/DDBJ databases">
        <authorList>
            <person name="Kurt Z."/>
        </authorList>
    </citation>
    <scope>NUCLEOTIDE SEQUENCE</scope>
</reference>
<comment type="caution">
    <text evidence="11">The sequence shown here is derived from an EMBL/GenBank/DDBJ whole genome shotgun (WGS) entry which is preliminary data.</text>
</comment>
<dbReference type="AlphaFoldDB" id="A0AA86RX26"/>
<dbReference type="EMBL" id="CATOUU010001139">
    <property type="protein sequence ID" value="CAI9974150.1"/>
    <property type="molecule type" value="Genomic_DNA"/>
</dbReference>
<dbReference type="EMBL" id="CAXDID020000084">
    <property type="protein sequence ID" value="CAL6019891.1"/>
    <property type="molecule type" value="Genomic_DNA"/>
</dbReference>
<evidence type="ECO:0000256" key="6">
    <source>
        <dbReference type="ARBA" id="ARBA00023242"/>
    </source>
</evidence>
<evidence type="ECO:0000256" key="3">
    <source>
        <dbReference type="ARBA" id="ARBA00022737"/>
    </source>
</evidence>
<dbReference type="PANTHER" id="PTHR24394:SF29">
    <property type="entry name" value="MYONEURIN"/>
    <property type="match status" value="1"/>
</dbReference>
<dbReference type="SUPFAM" id="SSF57667">
    <property type="entry name" value="beta-beta-alpha zinc fingers"/>
    <property type="match status" value="3"/>
</dbReference>
<feature type="compositionally biased region" description="Low complexity" evidence="8">
    <location>
        <begin position="16"/>
        <end position="32"/>
    </location>
</feature>
<sequence length="299" mass="34665">MSEPQEIAPPKEEQEPTVPQQVQQQDPEIQQVKRGRGRPKKIVDPNAEPVVKEKKPRKPRAKKEVAEVLQEALDDEDDEKPNVVVDDSENENESLYAGSDNSDDDDDGSNKKYRYKCETCGKLYDRSNHYKKHMASHGLSAEVDDGDFTCQFCRQSFQTQQILNMHTCKLTDDVDLDQPINLNMQGSYACTKCDKQFTQRYHLRVHNMMHTGDKPHQCPICGKGFARKDVMKVHLLVHNEECDHACEVCGRKFKQKFHLTRHMNTHLEQQDIVCDFCGQIFNRLDRYNQHIKRAHIGKE</sequence>
<dbReference type="FunFam" id="3.30.160.60:FF:000624">
    <property type="entry name" value="zinc finger protein 697"/>
    <property type="match status" value="1"/>
</dbReference>
<keyword evidence="3" id="KW-0677">Repeat</keyword>
<dbReference type="FunFam" id="3.30.160.60:FF:000446">
    <property type="entry name" value="Zinc finger protein"/>
    <property type="match status" value="1"/>
</dbReference>
<evidence type="ECO:0000313" key="11">
    <source>
        <dbReference type="EMBL" id="CAI9974150.1"/>
    </source>
</evidence>
<feature type="domain" description="C2H2-type" evidence="9">
    <location>
        <begin position="115"/>
        <end position="137"/>
    </location>
</feature>
<evidence type="ECO:0000259" key="9">
    <source>
        <dbReference type="PROSITE" id="PS50157"/>
    </source>
</evidence>
<evidence type="ECO:0000313" key="13">
    <source>
        <dbReference type="EMBL" id="CAL6071598.1"/>
    </source>
</evidence>
<dbReference type="FunFam" id="3.30.160.60:FF:000145">
    <property type="entry name" value="Zinc finger protein 574"/>
    <property type="match status" value="1"/>
</dbReference>
<dbReference type="SMART" id="SM00355">
    <property type="entry name" value="ZnF_C2H2"/>
    <property type="match status" value="6"/>
</dbReference>
<evidence type="ECO:0000256" key="1">
    <source>
        <dbReference type="ARBA" id="ARBA00004123"/>
    </source>
</evidence>
<feature type="domain" description="C2H2-type" evidence="9">
    <location>
        <begin position="188"/>
        <end position="215"/>
    </location>
</feature>
<accession>A0AA86RX26</accession>
<dbReference type="GO" id="GO:0005634">
    <property type="term" value="C:nucleus"/>
    <property type="evidence" value="ECO:0007669"/>
    <property type="project" value="UniProtKB-SubCell"/>
</dbReference>
<keyword evidence="14" id="KW-1185">Reference proteome</keyword>
<proteinExistence type="predicted"/>
<feature type="domain" description="C2H2-type" evidence="9">
    <location>
        <begin position="244"/>
        <end position="271"/>
    </location>
</feature>
<dbReference type="PROSITE" id="PS50157">
    <property type="entry name" value="ZINC_FINGER_C2H2_2"/>
    <property type="match status" value="5"/>
</dbReference>
<evidence type="ECO:0000256" key="8">
    <source>
        <dbReference type="SAM" id="MobiDB-lite"/>
    </source>
</evidence>
<evidence type="ECO:0000256" key="2">
    <source>
        <dbReference type="ARBA" id="ARBA00022723"/>
    </source>
</evidence>
<dbReference type="InterPro" id="IPR013087">
    <property type="entry name" value="Znf_C2H2_type"/>
</dbReference>
<feature type="domain" description="C2H2-type" evidence="9">
    <location>
        <begin position="216"/>
        <end position="243"/>
    </location>
</feature>
<dbReference type="Gene3D" id="3.30.160.60">
    <property type="entry name" value="Classic Zinc Finger"/>
    <property type="match status" value="4"/>
</dbReference>
<dbReference type="PANTHER" id="PTHR24394">
    <property type="entry name" value="ZINC FINGER PROTEIN"/>
    <property type="match status" value="1"/>
</dbReference>
<evidence type="ECO:0000256" key="7">
    <source>
        <dbReference type="PROSITE-ProRule" id="PRU00042"/>
    </source>
</evidence>
<keyword evidence="5" id="KW-0862">Zinc</keyword>
<protein>
    <submittedName>
        <fullName evidence="11">C2H2 type domain-containing protein</fullName>
    </submittedName>
</protein>
<keyword evidence="4 7" id="KW-0863">Zinc-finger</keyword>